<dbReference type="Gene3D" id="3.40.50.150">
    <property type="entry name" value="Vaccinia Virus protein VP39"/>
    <property type="match status" value="1"/>
</dbReference>
<evidence type="ECO:0000256" key="1">
    <source>
        <dbReference type="ARBA" id="ARBA00022603"/>
    </source>
</evidence>
<organism evidence="4 5">
    <name type="scientific">Candidatus Uhrbacteria bacterium CG10_big_fil_rev_8_21_14_0_10_50_16</name>
    <dbReference type="NCBI Taxonomy" id="1975039"/>
    <lineage>
        <taxon>Bacteria</taxon>
        <taxon>Candidatus Uhriibacteriota</taxon>
    </lineage>
</organism>
<keyword evidence="1" id="KW-0489">Methyltransferase</keyword>
<dbReference type="AlphaFoldDB" id="A0A2H0RMR1"/>
<name>A0A2H0RMR1_9BACT</name>
<gene>
    <name evidence="4" type="ORF">COV06_01890</name>
</gene>
<dbReference type="InterPro" id="IPR025714">
    <property type="entry name" value="Methyltranfer_dom"/>
</dbReference>
<dbReference type="PANTHER" id="PTHR44942:SF4">
    <property type="entry name" value="METHYLTRANSFERASE TYPE 11 DOMAIN-CONTAINING PROTEIN"/>
    <property type="match status" value="1"/>
</dbReference>
<proteinExistence type="predicted"/>
<dbReference type="PANTHER" id="PTHR44942">
    <property type="entry name" value="METHYLTRANSF_11 DOMAIN-CONTAINING PROTEIN"/>
    <property type="match status" value="1"/>
</dbReference>
<dbReference type="CDD" id="cd02440">
    <property type="entry name" value="AdoMet_MTases"/>
    <property type="match status" value="1"/>
</dbReference>
<dbReference type="SUPFAM" id="SSF53335">
    <property type="entry name" value="S-adenosyl-L-methionine-dependent methyltransferases"/>
    <property type="match status" value="1"/>
</dbReference>
<protein>
    <recommendedName>
        <fullName evidence="3">Methyltransferase domain-containing protein</fullName>
    </recommendedName>
</protein>
<dbReference type="InterPro" id="IPR029063">
    <property type="entry name" value="SAM-dependent_MTases_sf"/>
</dbReference>
<dbReference type="GO" id="GO:0032259">
    <property type="term" value="P:methylation"/>
    <property type="evidence" value="ECO:0007669"/>
    <property type="project" value="UniProtKB-KW"/>
</dbReference>
<dbReference type="EMBL" id="PCYM01000002">
    <property type="protein sequence ID" value="PIR47726.1"/>
    <property type="molecule type" value="Genomic_DNA"/>
</dbReference>
<evidence type="ECO:0000313" key="5">
    <source>
        <dbReference type="Proteomes" id="UP000230084"/>
    </source>
</evidence>
<accession>A0A2H0RMR1</accession>
<dbReference type="Pfam" id="PF13847">
    <property type="entry name" value="Methyltransf_31"/>
    <property type="match status" value="1"/>
</dbReference>
<dbReference type="InterPro" id="IPR051052">
    <property type="entry name" value="Diverse_substrate_MTase"/>
</dbReference>
<reference evidence="4 5" key="1">
    <citation type="submission" date="2017-09" db="EMBL/GenBank/DDBJ databases">
        <title>Depth-based differentiation of microbial function through sediment-hosted aquifers and enrichment of novel symbionts in the deep terrestrial subsurface.</title>
        <authorList>
            <person name="Probst A.J."/>
            <person name="Ladd B."/>
            <person name="Jarett J.K."/>
            <person name="Geller-Mcgrath D.E."/>
            <person name="Sieber C.M."/>
            <person name="Emerson J.B."/>
            <person name="Anantharaman K."/>
            <person name="Thomas B.C."/>
            <person name="Malmstrom R."/>
            <person name="Stieglmeier M."/>
            <person name="Klingl A."/>
            <person name="Woyke T."/>
            <person name="Ryan C.M."/>
            <person name="Banfield J.F."/>
        </authorList>
    </citation>
    <scope>NUCLEOTIDE SEQUENCE [LARGE SCALE GENOMIC DNA]</scope>
    <source>
        <strain evidence="4">CG10_big_fil_rev_8_21_14_0_10_50_16</strain>
    </source>
</reference>
<evidence type="ECO:0000313" key="4">
    <source>
        <dbReference type="EMBL" id="PIR47726.1"/>
    </source>
</evidence>
<sequence>MTMHPWEHEYRQHQLIHENLEPLACVRVLLRQLKKLKFDFAHAHVLDLGTGTGRHALAFADKGATAIGYDISPSAIQIATANQTDHPGTATFSIRDIGEPYPVQDASIDLVLDVTSSHALMQPQRSTYINEVTRILKPGGYFFVRTFAMEGDANAKRLIKEYPGPEPSTYILPGLNLTERVLTKKELIESFPRLTLVTLKQVTGYTVVANQRYKRNYWIALFQKQRE</sequence>
<feature type="domain" description="Methyltransferase" evidence="3">
    <location>
        <begin position="42"/>
        <end position="151"/>
    </location>
</feature>
<evidence type="ECO:0000259" key="3">
    <source>
        <dbReference type="Pfam" id="PF13847"/>
    </source>
</evidence>
<dbReference type="Proteomes" id="UP000230084">
    <property type="component" value="Unassembled WGS sequence"/>
</dbReference>
<evidence type="ECO:0000256" key="2">
    <source>
        <dbReference type="ARBA" id="ARBA00022679"/>
    </source>
</evidence>
<dbReference type="GO" id="GO:0008168">
    <property type="term" value="F:methyltransferase activity"/>
    <property type="evidence" value="ECO:0007669"/>
    <property type="project" value="UniProtKB-KW"/>
</dbReference>
<keyword evidence="2" id="KW-0808">Transferase</keyword>
<comment type="caution">
    <text evidence="4">The sequence shown here is derived from an EMBL/GenBank/DDBJ whole genome shotgun (WGS) entry which is preliminary data.</text>
</comment>